<organism evidence="2 3">
    <name type="scientific">Brassica cretica</name>
    <name type="common">Mustard</name>
    <dbReference type="NCBI Taxonomy" id="69181"/>
    <lineage>
        <taxon>Eukaryota</taxon>
        <taxon>Viridiplantae</taxon>
        <taxon>Streptophyta</taxon>
        <taxon>Embryophyta</taxon>
        <taxon>Tracheophyta</taxon>
        <taxon>Spermatophyta</taxon>
        <taxon>Magnoliopsida</taxon>
        <taxon>eudicotyledons</taxon>
        <taxon>Gunneridae</taxon>
        <taxon>Pentapetalae</taxon>
        <taxon>rosids</taxon>
        <taxon>malvids</taxon>
        <taxon>Brassicales</taxon>
        <taxon>Brassicaceae</taxon>
        <taxon>Brassiceae</taxon>
        <taxon>Brassica</taxon>
    </lineage>
</organism>
<proteinExistence type="predicted"/>
<name>A0A8S9P002_BRACR</name>
<protein>
    <submittedName>
        <fullName evidence="2">Uncharacterized protein</fullName>
    </submittedName>
</protein>
<dbReference type="EMBL" id="QGKX02001521">
    <property type="protein sequence ID" value="KAF3506413.1"/>
    <property type="molecule type" value="Genomic_DNA"/>
</dbReference>
<evidence type="ECO:0000313" key="2">
    <source>
        <dbReference type="EMBL" id="KAF3506413.1"/>
    </source>
</evidence>
<feature type="region of interest" description="Disordered" evidence="1">
    <location>
        <begin position="1"/>
        <end position="20"/>
    </location>
</feature>
<dbReference type="AlphaFoldDB" id="A0A8S9P002"/>
<feature type="region of interest" description="Disordered" evidence="1">
    <location>
        <begin position="25"/>
        <end position="94"/>
    </location>
</feature>
<dbReference type="Proteomes" id="UP000712600">
    <property type="component" value="Unassembled WGS sequence"/>
</dbReference>
<reference evidence="2" key="1">
    <citation type="submission" date="2019-12" db="EMBL/GenBank/DDBJ databases">
        <title>Genome sequencing and annotation of Brassica cretica.</title>
        <authorList>
            <person name="Studholme D.J."/>
            <person name="Sarris P."/>
        </authorList>
    </citation>
    <scope>NUCLEOTIDE SEQUENCE</scope>
    <source>
        <strain evidence="2">PFS-109/04</strain>
        <tissue evidence="2">Leaf</tissue>
    </source>
</reference>
<evidence type="ECO:0000256" key="1">
    <source>
        <dbReference type="SAM" id="MobiDB-lite"/>
    </source>
</evidence>
<sequence length="94" mass="10553">MQLSSEPLTVPPELSGGQPLQHFFTANVSTQEPRRVPKPTSTELREPPSLGPQPLAQKSRNLHALEHNTDASLLQTTRDRKGKRQTSELRQGYR</sequence>
<gene>
    <name evidence="2" type="ORF">F2Q69_00000651</name>
</gene>
<accession>A0A8S9P002</accession>
<evidence type="ECO:0000313" key="3">
    <source>
        <dbReference type="Proteomes" id="UP000712600"/>
    </source>
</evidence>
<comment type="caution">
    <text evidence="2">The sequence shown here is derived from an EMBL/GenBank/DDBJ whole genome shotgun (WGS) entry which is preliminary data.</text>
</comment>